<comment type="domain">
    <text evidence="11">The VLRF1 domain mediates binding to the 60S ribosomal subunit.</text>
</comment>
<accession>A0A2T9ZG13</accession>
<dbReference type="GO" id="GO:0005737">
    <property type="term" value="C:cytoplasm"/>
    <property type="evidence" value="ECO:0007669"/>
    <property type="project" value="UniProtKB-SubCell"/>
</dbReference>
<evidence type="ECO:0000256" key="6">
    <source>
        <dbReference type="ARBA" id="ARBA00022759"/>
    </source>
</evidence>
<name>A0A2T9ZG13_9FUNG</name>
<dbReference type="SUPFAM" id="SSF48403">
    <property type="entry name" value="Ankyrin repeat"/>
    <property type="match status" value="1"/>
</dbReference>
<evidence type="ECO:0000256" key="3">
    <source>
        <dbReference type="ARBA" id="ARBA00022490"/>
    </source>
</evidence>
<dbReference type="AlphaFoldDB" id="A0A2T9ZG13"/>
<dbReference type="PROSITE" id="PS50297">
    <property type="entry name" value="ANK_REP_REGION"/>
    <property type="match status" value="1"/>
</dbReference>
<dbReference type="PROSITE" id="PS52044">
    <property type="entry name" value="VLRF1"/>
    <property type="match status" value="1"/>
</dbReference>
<evidence type="ECO:0000256" key="8">
    <source>
        <dbReference type="ARBA" id="ARBA00023043"/>
    </source>
</evidence>
<keyword evidence="7 11" id="KW-0378">Hydrolase</keyword>
<dbReference type="EMBL" id="MBFS01000222">
    <property type="protein sequence ID" value="PVV03524.1"/>
    <property type="molecule type" value="Genomic_DNA"/>
</dbReference>
<gene>
    <name evidence="14" type="ORF">BB560_001992</name>
</gene>
<feature type="compositionally biased region" description="Low complexity" evidence="12">
    <location>
        <begin position="418"/>
        <end position="433"/>
    </location>
</feature>
<feature type="domain" description="VLRF1" evidence="13">
    <location>
        <begin position="240"/>
        <end position="384"/>
    </location>
</feature>
<evidence type="ECO:0000256" key="11">
    <source>
        <dbReference type="PROSITE-ProRule" id="PRU01389"/>
    </source>
</evidence>
<evidence type="ECO:0000256" key="9">
    <source>
        <dbReference type="ARBA" id="ARBA00023054"/>
    </source>
</evidence>
<dbReference type="PANTHER" id="PTHR16036">
    <property type="entry name" value="ANKYRIN REPEAT AND ZINC FINGER DOMAIN-CONTAINING PROTEIN 1"/>
    <property type="match status" value="1"/>
</dbReference>
<dbReference type="PANTHER" id="PTHR16036:SF2">
    <property type="entry name" value="TRNA ENDONUCLEASE ANKZF1"/>
    <property type="match status" value="1"/>
</dbReference>
<evidence type="ECO:0000313" key="15">
    <source>
        <dbReference type="Proteomes" id="UP000245609"/>
    </source>
</evidence>
<comment type="subcellular location">
    <subcellularLocation>
        <location evidence="1">Cytoplasm</location>
    </subcellularLocation>
</comment>
<evidence type="ECO:0000256" key="10">
    <source>
        <dbReference type="PROSITE-ProRule" id="PRU00023"/>
    </source>
</evidence>
<keyword evidence="4 11" id="KW-0540">Nuclease</keyword>
<comment type="similarity">
    <text evidence="2 11">Belongs to the ANKZF1/VMS1 family.</text>
</comment>
<sequence>MKNSGLASFTIFHFPKAILDAIYESHAVAGLTTKSPISRIQHVSNPLLPKDSESLLNKDLDSERPISSRPSCALCGIPSFASVSEQRSHFKSEKHNINLSNKLKNRISESSNYSNQSPAGFTSSNLNFKKSSSLLSEFDSSNYPSESHGEVSETHLKPTAKVWLGQYKSQSSKLGNDPNPPLEQKSDELIQYGVFKAVLYDRKLKNKTRLPYMVQQLSELQLPPYLKSKAYSQADSNGSTRQYWAILQVSGGHFAGGIFDNTSSKLIAHKTFHRYTTRRKQGKSQLSHDKAKGYLAKSAGAQLRRYNEQKLLEDIKNTISGWSHYLKNCSRIFQTTSKASRKIFFGDESSPVPYESQVIRVCPIQVKRPSLSEVERVYKALTAVFTRQIQLETNLSDPSNAEPLQEEISSQIEAISNSSNLDSNNEESGNSINESDDDSYGSDSTLEPEPRPELVEFLYNAAAIIQDARKTEEQVLAFLKSKDEMLLDSFLDPATDLRYLEKCPKVNGSKTPTLLHIAALQGRAEVILFLLDHGDDPSITNGHPPLYSGGKTAYELSKDKPTRDVFRKFRFDNEKIYTANDGTVIASDDKHSEWNDTRIPKGWKPPPVQLNIKQGKKIDENANRGILDQVQGLNTPWAASTPSLQFQSSGAVNSFKSIISPTQGSSSNARVLGGRLIRQGNTDDKKDADIQRELRARAAEARFAKLSKK</sequence>
<dbReference type="InterPro" id="IPR041175">
    <property type="entry name" value="VLRF1/Vms1"/>
</dbReference>
<dbReference type="InterPro" id="IPR047139">
    <property type="entry name" value="ANKZ1/VMS1"/>
</dbReference>
<comment type="caution">
    <text evidence="14">The sequence shown here is derived from an EMBL/GenBank/DDBJ whole genome shotgun (WGS) entry which is preliminary data.</text>
</comment>
<feature type="region of interest" description="Disordered" evidence="12">
    <location>
        <begin position="418"/>
        <end position="449"/>
    </location>
</feature>
<dbReference type="PROSITE" id="PS50088">
    <property type="entry name" value="ANK_REPEAT"/>
    <property type="match status" value="1"/>
</dbReference>
<evidence type="ECO:0000256" key="7">
    <source>
        <dbReference type="ARBA" id="ARBA00022801"/>
    </source>
</evidence>
<keyword evidence="8 10" id="KW-0040">ANK repeat</keyword>
<keyword evidence="15" id="KW-1185">Reference proteome</keyword>
<reference evidence="14 15" key="1">
    <citation type="journal article" date="2018" name="MBio">
        <title>Comparative Genomics Reveals the Core Gene Toolbox for the Fungus-Insect Symbiosis.</title>
        <authorList>
            <person name="Wang Y."/>
            <person name="Stata M."/>
            <person name="Wang W."/>
            <person name="Stajich J.E."/>
            <person name="White M.M."/>
            <person name="Moncalvo J.M."/>
        </authorList>
    </citation>
    <scope>NUCLEOTIDE SEQUENCE [LARGE SCALE GENOMIC DNA]</scope>
    <source>
        <strain evidence="14 15">SC-DP-2</strain>
    </source>
</reference>
<evidence type="ECO:0000256" key="12">
    <source>
        <dbReference type="SAM" id="MobiDB-lite"/>
    </source>
</evidence>
<protein>
    <recommendedName>
        <fullName evidence="13">VLRF1 domain-containing protein</fullName>
    </recommendedName>
</protein>
<dbReference type="InterPro" id="IPR002110">
    <property type="entry name" value="Ankyrin_rpt"/>
</dbReference>
<evidence type="ECO:0000256" key="1">
    <source>
        <dbReference type="ARBA" id="ARBA00004496"/>
    </source>
</evidence>
<dbReference type="Gene3D" id="1.25.40.20">
    <property type="entry name" value="Ankyrin repeat-containing domain"/>
    <property type="match status" value="1"/>
</dbReference>
<keyword evidence="6 11" id="KW-0255">Endonuclease</keyword>
<organism evidence="14 15">
    <name type="scientific">Smittium megazygosporum</name>
    <dbReference type="NCBI Taxonomy" id="133381"/>
    <lineage>
        <taxon>Eukaryota</taxon>
        <taxon>Fungi</taxon>
        <taxon>Fungi incertae sedis</taxon>
        <taxon>Zoopagomycota</taxon>
        <taxon>Kickxellomycotina</taxon>
        <taxon>Harpellomycetes</taxon>
        <taxon>Harpellales</taxon>
        <taxon>Legeriomycetaceae</taxon>
        <taxon>Smittium</taxon>
    </lineage>
</organism>
<dbReference type="STRING" id="133381.A0A2T9ZG13"/>
<keyword evidence="3 11" id="KW-0963">Cytoplasm</keyword>
<dbReference type="GO" id="GO:0016787">
    <property type="term" value="F:hydrolase activity"/>
    <property type="evidence" value="ECO:0007669"/>
    <property type="project" value="UniProtKB-KW"/>
</dbReference>
<dbReference type="GO" id="GO:0004519">
    <property type="term" value="F:endonuclease activity"/>
    <property type="evidence" value="ECO:0007669"/>
    <property type="project" value="UniProtKB-KW"/>
</dbReference>
<feature type="active site" evidence="11">
    <location>
        <position position="285"/>
    </location>
</feature>
<proteinExistence type="inferred from homology"/>
<dbReference type="InterPro" id="IPR036770">
    <property type="entry name" value="Ankyrin_rpt-contain_sf"/>
</dbReference>
<dbReference type="OrthoDB" id="429841at2759"/>
<evidence type="ECO:0000313" key="14">
    <source>
        <dbReference type="EMBL" id="PVV03524.1"/>
    </source>
</evidence>
<keyword evidence="9" id="KW-0175">Coiled coil</keyword>
<evidence type="ECO:0000256" key="4">
    <source>
        <dbReference type="ARBA" id="ARBA00022722"/>
    </source>
</evidence>
<dbReference type="GO" id="GO:0036503">
    <property type="term" value="P:ERAD pathway"/>
    <property type="evidence" value="ECO:0007669"/>
    <property type="project" value="TreeGrafter"/>
</dbReference>
<dbReference type="Proteomes" id="UP000245609">
    <property type="component" value="Unassembled WGS sequence"/>
</dbReference>
<feature type="repeat" description="ANK" evidence="10">
    <location>
        <begin position="510"/>
        <end position="542"/>
    </location>
</feature>
<evidence type="ECO:0000256" key="5">
    <source>
        <dbReference type="ARBA" id="ARBA00022737"/>
    </source>
</evidence>
<evidence type="ECO:0000259" key="13">
    <source>
        <dbReference type="PROSITE" id="PS52044"/>
    </source>
</evidence>
<keyword evidence="5" id="KW-0677">Repeat</keyword>
<dbReference type="Pfam" id="PF18826">
    <property type="entry name" value="bVLRF1"/>
    <property type="match status" value="1"/>
</dbReference>
<evidence type="ECO:0000256" key="2">
    <source>
        <dbReference type="ARBA" id="ARBA00009262"/>
    </source>
</evidence>